<dbReference type="OrthoDB" id="9798935at2"/>
<dbReference type="InterPro" id="IPR036365">
    <property type="entry name" value="PGBD-like_sf"/>
</dbReference>
<dbReference type="Pfam" id="PF01471">
    <property type="entry name" value="PG_binding_1"/>
    <property type="match status" value="2"/>
</dbReference>
<keyword evidence="1" id="KW-0732">Signal</keyword>
<dbReference type="EMBL" id="RBVX01000014">
    <property type="protein sequence ID" value="RSL32497.1"/>
    <property type="molecule type" value="Genomic_DNA"/>
</dbReference>
<name>A0A428N2H2_9BACI</name>
<sequence length="318" mass="33940">MVKGTTNFLRNWRFRILKLKPSFHTWKLIGVPAIVATVGLLTGPAGADASELISTDLKSGQENSEVETLQELLNERGFLDDEEVNGKFGKETTSAIEEYQEKHGLDEDGIPGPITVGSLEILSEGDEGESVETLQEQLNLLGFFDDEVDGEFESNTHDAVIDFQKSENILVDGLVGPQTFGALTAATEAVHEEEATASEEQSEANDHSEEVASESSNQSESAGRTINMSATAYTADCSGCSGVTSTGVDLNANPNAKVIAVDPNVIPLGSKVEIEGYGTYTAADTGGAINGNKIDVHMPNKSEAQNFGRRNVNVTILE</sequence>
<dbReference type="SUPFAM" id="SSF50685">
    <property type="entry name" value="Barwin-like endoglucanases"/>
    <property type="match status" value="1"/>
</dbReference>
<keyword evidence="6" id="KW-1185">Reference proteome</keyword>
<feature type="domain" description="Peptidoglycan binding-like" evidence="3">
    <location>
        <begin position="128"/>
        <end position="183"/>
    </location>
</feature>
<proteinExistence type="predicted"/>
<dbReference type="Gene3D" id="1.10.101.10">
    <property type="entry name" value="PGBD-like superfamily/PGBD"/>
    <property type="match status" value="2"/>
</dbReference>
<dbReference type="GO" id="GO:0004553">
    <property type="term" value="F:hydrolase activity, hydrolyzing O-glycosyl compounds"/>
    <property type="evidence" value="ECO:0007669"/>
    <property type="project" value="InterPro"/>
</dbReference>
<dbReference type="Pfam" id="PF06725">
    <property type="entry name" value="3D"/>
    <property type="match status" value="1"/>
</dbReference>
<feature type="domain" description="Peptidoglycan binding-like" evidence="3">
    <location>
        <begin position="63"/>
        <end position="117"/>
    </location>
</feature>
<dbReference type="InterPro" id="IPR036366">
    <property type="entry name" value="PGBDSf"/>
</dbReference>
<feature type="domain" description="3D" evidence="4">
    <location>
        <begin position="257"/>
        <end position="318"/>
    </location>
</feature>
<comment type="caution">
    <text evidence="5">The sequence shown here is derived from an EMBL/GenBank/DDBJ whole genome shotgun (WGS) entry which is preliminary data.</text>
</comment>
<evidence type="ECO:0000259" key="3">
    <source>
        <dbReference type="Pfam" id="PF01471"/>
    </source>
</evidence>
<protein>
    <submittedName>
        <fullName evidence="5">Peptidoglycan-binding protein</fullName>
    </submittedName>
</protein>
<dbReference type="GO" id="GO:0019867">
    <property type="term" value="C:outer membrane"/>
    <property type="evidence" value="ECO:0007669"/>
    <property type="project" value="InterPro"/>
</dbReference>
<dbReference type="InterPro" id="IPR036908">
    <property type="entry name" value="RlpA-like_sf"/>
</dbReference>
<gene>
    <name evidence="5" type="ORF">D7Z54_15195</name>
</gene>
<dbReference type="GO" id="GO:0009254">
    <property type="term" value="P:peptidoglycan turnover"/>
    <property type="evidence" value="ECO:0007669"/>
    <property type="project" value="InterPro"/>
</dbReference>
<evidence type="ECO:0000256" key="2">
    <source>
        <dbReference type="SAM" id="MobiDB-lite"/>
    </source>
</evidence>
<evidence type="ECO:0000256" key="1">
    <source>
        <dbReference type="ARBA" id="ARBA00022729"/>
    </source>
</evidence>
<evidence type="ECO:0000259" key="4">
    <source>
        <dbReference type="Pfam" id="PF06725"/>
    </source>
</evidence>
<feature type="region of interest" description="Disordered" evidence="2">
    <location>
        <begin position="189"/>
        <end position="224"/>
    </location>
</feature>
<dbReference type="AlphaFoldDB" id="A0A428N2H2"/>
<dbReference type="PANTHER" id="PTHR39160:SF6">
    <property type="entry name" value="CELL WALL-BINDING PROTEIN YOCH"/>
    <property type="match status" value="1"/>
</dbReference>
<dbReference type="CDD" id="cd22786">
    <property type="entry name" value="DPBB_YuiC-like"/>
    <property type="match status" value="1"/>
</dbReference>
<reference evidence="5 6" key="1">
    <citation type="submission" date="2018-10" db="EMBL/GenBank/DDBJ databases">
        <title>Draft genome sequence of Bacillus salarius IM0101, isolated from a hypersaline soil in Inner Mongolia, China.</title>
        <authorList>
            <person name="Yamprayoonswat W."/>
            <person name="Boonvisut S."/>
            <person name="Jumpathong W."/>
            <person name="Sittihan S."/>
            <person name="Ruangsuj P."/>
            <person name="Wanthongcharoen S."/>
            <person name="Thongpramul N."/>
            <person name="Pimmason S."/>
            <person name="Yu B."/>
            <person name="Yasawong M."/>
        </authorList>
    </citation>
    <scope>NUCLEOTIDE SEQUENCE [LARGE SCALE GENOMIC DNA]</scope>
    <source>
        <strain evidence="5 6">IM0101</strain>
    </source>
</reference>
<dbReference type="Proteomes" id="UP000275076">
    <property type="component" value="Unassembled WGS sequence"/>
</dbReference>
<accession>A0A428N2H2</accession>
<dbReference type="InterPro" id="IPR002477">
    <property type="entry name" value="Peptidoglycan-bd-like"/>
</dbReference>
<dbReference type="SUPFAM" id="SSF47090">
    <property type="entry name" value="PGBD-like"/>
    <property type="match status" value="2"/>
</dbReference>
<evidence type="ECO:0000313" key="6">
    <source>
        <dbReference type="Proteomes" id="UP000275076"/>
    </source>
</evidence>
<dbReference type="InterPro" id="IPR010611">
    <property type="entry name" value="3D_dom"/>
</dbReference>
<dbReference type="PANTHER" id="PTHR39160">
    <property type="entry name" value="CELL WALL-BINDING PROTEIN YOCH"/>
    <property type="match status" value="1"/>
</dbReference>
<evidence type="ECO:0000313" key="5">
    <source>
        <dbReference type="EMBL" id="RSL32497.1"/>
    </source>
</evidence>
<feature type="compositionally biased region" description="Polar residues" evidence="2">
    <location>
        <begin position="213"/>
        <end position="224"/>
    </location>
</feature>
<dbReference type="InterPro" id="IPR051933">
    <property type="entry name" value="Resuscitation_pf_RpfB"/>
</dbReference>
<organism evidence="5 6">
    <name type="scientific">Salibacterium salarium</name>
    <dbReference type="NCBI Taxonomy" id="284579"/>
    <lineage>
        <taxon>Bacteria</taxon>
        <taxon>Bacillati</taxon>
        <taxon>Bacillota</taxon>
        <taxon>Bacilli</taxon>
        <taxon>Bacillales</taxon>
        <taxon>Bacillaceae</taxon>
    </lineage>
</organism>